<keyword evidence="6 7" id="KW-0472">Membrane</keyword>
<evidence type="ECO:0000256" key="6">
    <source>
        <dbReference type="ARBA" id="ARBA00023136"/>
    </source>
</evidence>
<keyword evidence="5 7" id="KW-1133">Transmembrane helix</keyword>
<evidence type="ECO:0000313" key="9">
    <source>
        <dbReference type="EMBL" id="GAG71491.1"/>
    </source>
</evidence>
<keyword evidence="4 7" id="KW-0812">Transmembrane</keyword>
<dbReference type="SUPFAM" id="SSF161098">
    <property type="entry name" value="MetI-like"/>
    <property type="match status" value="1"/>
</dbReference>
<dbReference type="PROSITE" id="PS50928">
    <property type="entry name" value="ABC_TM1"/>
    <property type="match status" value="1"/>
</dbReference>
<feature type="transmembrane region" description="Helical" evidence="7">
    <location>
        <begin position="88"/>
        <end position="113"/>
    </location>
</feature>
<keyword evidence="2" id="KW-0813">Transport</keyword>
<proteinExistence type="predicted"/>
<dbReference type="Gene3D" id="1.10.3720.10">
    <property type="entry name" value="MetI-like"/>
    <property type="match status" value="1"/>
</dbReference>
<dbReference type="PANTHER" id="PTHR32243:SF18">
    <property type="entry name" value="INNER MEMBRANE ABC TRANSPORTER PERMEASE PROTEIN YCJP"/>
    <property type="match status" value="1"/>
</dbReference>
<name>X1BHI0_9ZZZZ</name>
<dbReference type="InterPro" id="IPR035906">
    <property type="entry name" value="MetI-like_sf"/>
</dbReference>
<evidence type="ECO:0000256" key="1">
    <source>
        <dbReference type="ARBA" id="ARBA00004651"/>
    </source>
</evidence>
<organism evidence="9">
    <name type="scientific">marine sediment metagenome</name>
    <dbReference type="NCBI Taxonomy" id="412755"/>
    <lineage>
        <taxon>unclassified sequences</taxon>
        <taxon>metagenomes</taxon>
        <taxon>ecological metagenomes</taxon>
    </lineage>
</organism>
<evidence type="ECO:0000256" key="4">
    <source>
        <dbReference type="ARBA" id="ARBA00022692"/>
    </source>
</evidence>
<dbReference type="EMBL" id="BART01003036">
    <property type="protein sequence ID" value="GAG71491.1"/>
    <property type="molecule type" value="Genomic_DNA"/>
</dbReference>
<dbReference type="GO" id="GO:0055085">
    <property type="term" value="P:transmembrane transport"/>
    <property type="evidence" value="ECO:0007669"/>
    <property type="project" value="InterPro"/>
</dbReference>
<dbReference type="Pfam" id="PF00528">
    <property type="entry name" value="BPD_transp_1"/>
    <property type="match status" value="1"/>
</dbReference>
<feature type="domain" description="ABC transmembrane type-1" evidence="8">
    <location>
        <begin position="1"/>
        <end position="167"/>
    </location>
</feature>
<feature type="transmembrane region" description="Helical" evidence="7">
    <location>
        <begin position="146"/>
        <end position="165"/>
    </location>
</feature>
<feature type="transmembrane region" description="Helical" evidence="7">
    <location>
        <begin position="12"/>
        <end position="32"/>
    </location>
</feature>
<evidence type="ECO:0000256" key="7">
    <source>
        <dbReference type="SAM" id="Phobius"/>
    </source>
</evidence>
<feature type="transmembrane region" description="Helical" evidence="7">
    <location>
        <begin position="44"/>
        <end position="67"/>
    </location>
</feature>
<accession>X1BHI0</accession>
<dbReference type="InterPro" id="IPR000515">
    <property type="entry name" value="MetI-like"/>
</dbReference>
<evidence type="ECO:0000256" key="2">
    <source>
        <dbReference type="ARBA" id="ARBA00022448"/>
    </source>
</evidence>
<protein>
    <recommendedName>
        <fullName evidence="8">ABC transmembrane type-1 domain-containing protein</fullName>
    </recommendedName>
</protein>
<gene>
    <name evidence="9" type="ORF">S01H4_08719</name>
</gene>
<keyword evidence="3" id="KW-1003">Cell membrane</keyword>
<dbReference type="GO" id="GO:0005886">
    <property type="term" value="C:plasma membrane"/>
    <property type="evidence" value="ECO:0007669"/>
    <property type="project" value="UniProtKB-SubCell"/>
</dbReference>
<dbReference type="PANTHER" id="PTHR32243">
    <property type="entry name" value="MALTOSE TRANSPORT SYSTEM PERMEASE-RELATED"/>
    <property type="match status" value="1"/>
</dbReference>
<sequence>MARYQYPGRDVLARSMLFIYVFPTVLLLIPIYKMFQNSGLLDTHLGLIIIYTALSAPFCTWLLTSFFRTIPIELEEAATVDGASKMTILLKITFPLAAPGIVTVAVYSFVIAWGEYMFASILLLSNSKRTVTLGLATLTAEQYIEWGPLLAGSMLIIVPVIVLFFPIARQFIRGFIGGALKQ</sequence>
<evidence type="ECO:0000256" key="3">
    <source>
        <dbReference type="ARBA" id="ARBA00022475"/>
    </source>
</evidence>
<comment type="subcellular location">
    <subcellularLocation>
        <location evidence="1">Cell membrane</location>
        <topology evidence="1">Multi-pass membrane protein</topology>
    </subcellularLocation>
</comment>
<dbReference type="AlphaFoldDB" id="X1BHI0"/>
<evidence type="ECO:0000259" key="8">
    <source>
        <dbReference type="PROSITE" id="PS50928"/>
    </source>
</evidence>
<evidence type="ECO:0000256" key="5">
    <source>
        <dbReference type="ARBA" id="ARBA00022989"/>
    </source>
</evidence>
<reference evidence="9" key="1">
    <citation type="journal article" date="2014" name="Front. Microbiol.">
        <title>High frequency of phylogenetically diverse reductive dehalogenase-homologous genes in deep subseafloor sedimentary metagenomes.</title>
        <authorList>
            <person name="Kawai M."/>
            <person name="Futagami T."/>
            <person name="Toyoda A."/>
            <person name="Takaki Y."/>
            <person name="Nishi S."/>
            <person name="Hori S."/>
            <person name="Arai W."/>
            <person name="Tsubouchi T."/>
            <person name="Morono Y."/>
            <person name="Uchiyama I."/>
            <person name="Ito T."/>
            <person name="Fujiyama A."/>
            <person name="Inagaki F."/>
            <person name="Takami H."/>
        </authorList>
    </citation>
    <scope>NUCLEOTIDE SEQUENCE</scope>
    <source>
        <strain evidence="9">Expedition CK06-06</strain>
    </source>
</reference>
<comment type="caution">
    <text evidence="9">The sequence shown here is derived from an EMBL/GenBank/DDBJ whole genome shotgun (WGS) entry which is preliminary data.</text>
</comment>
<dbReference type="InterPro" id="IPR050901">
    <property type="entry name" value="BP-dep_ABC_trans_perm"/>
</dbReference>
<dbReference type="CDD" id="cd06261">
    <property type="entry name" value="TM_PBP2"/>
    <property type="match status" value="1"/>
</dbReference>